<dbReference type="GO" id="GO:0043386">
    <property type="term" value="P:mycotoxin biosynthetic process"/>
    <property type="evidence" value="ECO:0007669"/>
    <property type="project" value="InterPro"/>
</dbReference>
<accession>A0A0D2FMU6</accession>
<dbReference type="Proteomes" id="UP000054266">
    <property type="component" value="Unassembled WGS sequence"/>
</dbReference>
<evidence type="ECO:0008006" key="5">
    <source>
        <dbReference type="Google" id="ProtNLM"/>
    </source>
</evidence>
<dbReference type="InterPro" id="IPR021765">
    <property type="entry name" value="UstYa-like"/>
</dbReference>
<organism evidence="3 4">
    <name type="scientific">Phialophora macrospora</name>
    <dbReference type="NCBI Taxonomy" id="1851006"/>
    <lineage>
        <taxon>Eukaryota</taxon>
        <taxon>Fungi</taxon>
        <taxon>Dikarya</taxon>
        <taxon>Ascomycota</taxon>
        <taxon>Pezizomycotina</taxon>
        <taxon>Eurotiomycetes</taxon>
        <taxon>Chaetothyriomycetidae</taxon>
        <taxon>Chaetothyriales</taxon>
        <taxon>Herpotrichiellaceae</taxon>
        <taxon>Phialophora</taxon>
    </lineage>
</organism>
<dbReference type="PANTHER" id="PTHR33365">
    <property type="entry name" value="YALI0B05434P"/>
    <property type="match status" value="1"/>
</dbReference>
<evidence type="ECO:0000313" key="4">
    <source>
        <dbReference type="Proteomes" id="UP000054266"/>
    </source>
</evidence>
<dbReference type="PANTHER" id="PTHR33365:SF4">
    <property type="entry name" value="CYCLOCHLOROTINE BIOSYNTHESIS PROTEIN O"/>
    <property type="match status" value="1"/>
</dbReference>
<evidence type="ECO:0000313" key="3">
    <source>
        <dbReference type="EMBL" id="KIW69493.1"/>
    </source>
</evidence>
<dbReference type="EMBL" id="KN846958">
    <property type="protein sequence ID" value="KIW69493.1"/>
    <property type="molecule type" value="Genomic_DNA"/>
</dbReference>
<protein>
    <recommendedName>
        <fullName evidence="5">Tat pathway signal sequence</fullName>
    </recommendedName>
</protein>
<keyword evidence="4" id="KW-1185">Reference proteome</keyword>
<sequence>MGPARYSRLVPDDDEEHGTSTVPRLQALQQKSGWSPSPTLWKFSTILLSVLCVVLLVDRRLSNLALGSYEHGFETDLTAARQSIKLQKIQFTGGLKFSPTNGTVYRAHNSADGNEYVGPPSPAIDAAWTALLDGLTVKIPKLDPGNLKDIGYELPSLPGYLTTTLDVHHTLHCVNVVRKALYPDYYQDRHNDARAARLHLEHCLDYVRQSVMCHADLSPVRLVWNENFGREVPDFETWHTCRDYGLIRDWAVENMVPPPDDLDD</sequence>
<dbReference type="AlphaFoldDB" id="A0A0D2FMU6"/>
<reference evidence="3 4" key="1">
    <citation type="submission" date="2015-01" db="EMBL/GenBank/DDBJ databases">
        <title>The Genome Sequence of Capronia semiimmersa CBS27337.</title>
        <authorList>
            <consortium name="The Broad Institute Genomics Platform"/>
            <person name="Cuomo C."/>
            <person name="de Hoog S."/>
            <person name="Gorbushina A."/>
            <person name="Stielow B."/>
            <person name="Teixiera M."/>
            <person name="Abouelleil A."/>
            <person name="Chapman S.B."/>
            <person name="Priest M."/>
            <person name="Young S.K."/>
            <person name="Wortman J."/>
            <person name="Nusbaum C."/>
            <person name="Birren B."/>
        </authorList>
    </citation>
    <scope>NUCLEOTIDE SEQUENCE [LARGE SCALE GENOMIC DNA]</scope>
    <source>
        <strain evidence="3 4">CBS 27337</strain>
    </source>
</reference>
<dbReference type="HOGENOM" id="CLU_042941_2_3_1"/>
<evidence type="ECO:0000256" key="2">
    <source>
        <dbReference type="ARBA" id="ARBA00035112"/>
    </source>
</evidence>
<evidence type="ECO:0000256" key="1">
    <source>
        <dbReference type="ARBA" id="ARBA00004685"/>
    </source>
</evidence>
<dbReference type="Pfam" id="PF11807">
    <property type="entry name" value="UstYa"/>
    <property type="match status" value="1"/>
</dbReference>
<proteinExistence type="inferred from homology"/>
<gene>
    <name evidence="3" type="ORF">PV04_05366</name>
</gene>
<comment type="similarity">
    <text evidence="2">Belongs to the ustYa family.</text>
</comment>
<dbReference type="STRING" id="5601.A0A0D2FMU6"/>
<name>A0A0D2FMU6_9EURO</name>
<comment type="pathway">
    <text evidence="1">Mycotoxin biosynthesis.</text>
</comment>